<protein>
    <submittedName>
        <fullName evidence="1">Uncharacterized protein</fullName>
    </submittedName>
</protein>
<keyword evidence="2" id="KW-1185">Reference proteome</keyword>
<organism evidence="1 2">
    <name type="scientific">Pangasius djambal</name>
    <dbReference type="NCBI Taxonomy" id="1691987"/>
    <lineage>
        <taxon>Eukaryota</taxon>
        <taxon>Metazoa</taxon>
        <taxon>Chordata</taxon>
        <taxon>Craniata</taxon>
        <taxon>Vertebrata</taxon>
        <taxon>Euteleostomi</taxon>
        <taxon>Actinopterygii</taxon>
        <taxon>Neopterygii</taxon>
        <taxon>Teleostei</taxon>
        <taxon>Ostariophysi</taxon>
        <taxon>Siluriformes</taxon>
        <taxon>Pangasiidae</taxon>
        <taxon>Pangasius</taxon>
    </lineage>
</organism>
<dbReference type="EMBL" id="CM040981">
    <property type="protein sequence ID" value="MCJ8734051.1"/>
    <property type="molecule type" value="Genomic_DNA"/>
</dbReference>
<name>A0ACC5YG46_9TELE</name>
<evidence type="ECO:0000313" key="2">
    <source>
        <dbReference type="Proteomes" id="UP000830395"/>
    </source>
</evidence>
<reference evidence="1" key="1">
    <citation type="submission" date="2020-02" db="EMBL/GenBank/DDBJ databases">
        <title>Genome sequencing of the panga catfish, Pangasius djambal.</title>
        <authorList>
            <person name="Wen M."/>
            <person name="Zahm M."/>
            <person name="Roques C."/>
            <person name="Cabau C."/>
            <person name="Klopp C."/>
            <person name="Donnadieu C."/>
            <person name="Jouanno E."/>
            <person name="Avarre J.-C."/>
            <person name="Campet M."/>
            <person name="Ha T."/>
            <person name="Dugue R."/>
            <person name="Lampietro C."/>
            <person name="Louis A."/>
            <person name="Herpin A."/>
            <person name="Echchiki A."/>
            <person name="Berthelot C."/>
            <person name="Parey E."/>
            <person name="Roest-Crollius H."/>
            <person name="Braasch I."/>
            <person name="Postlethwait J.H."/>
            <person name="Bobe J."/>
            <person name="Montfort J."/>
            <person name="Bouchez O."/>
            <person name="Begum T."/>
            <person name="Schartl M."/>
            <person name="Gustiano R."/>
            <person name="Guiguen Y."/>
        </authorList>
    </citation>
    <scope>NUCLEOTIDE SEQUENCE</scope>
    <source>
        <strain evidence="1">Pdj_M5554</strain>
    </source>
</reference>
<accession>A0ACC5YG46</accession>
<comment type="caution">
    <text evidence="1">The sequence shown here is derived from an EMBL/GenBank/DDBJ whole genome shotgun (WGS) entry which is preliminary data.</text>
</comment>
<sequence>MASVNKDDRLTSSQSFLCVGFAGIFSKTVTSPLEVVKILSQVGTFHCKCGFMRSFLLIYQREGLRAFWKGNSVSCLRLFPYSAIHLGTYKTIINLYMDELGRISQWKAIVTGGLAGISAALLTYPLEVVETRLIAQNCRESTYRGVVHTLSSINRHEGFLALYRGFSLTILGMLF</sequence>
<proteinExistence type="predicted"/>
<gene>
    <name evidence="1" type="ORF">PDJAM_G00230970</name>
</gene>
<dbReference type="Proteomes" id="UP000830395">
    <property type="component" value="Chromosome 7"/>
</dbReference>
<evidence type="ECO:0000313" key="1">
    <source>
        <dbReference type="EMBL" id="MCJ8734051.1"/>
    </source>
</evidence>